<evidence type="ECO:0000256" key="2">
    <source>
        <dbReference type="ARBA" id="ARBA00010588"/>
    </source>
</evidence>
<comment type="caution">
    <text evidence="10">The sequence shown here is derived from an EMBL/GenBank/DDBJ whole genome shotgun (WGS) entry which is preliminary data.</text>
</comment>
<keyword evidence="5" id="KW-0732">Signal</keyword>
<keyword evidence="9" id="KW-0325">Glycoprotein</keyword>
<evidence type="ECO:0000256" key="4">
    <source>
        <dbReference type="ARBA" id="ARBA00022448"/>
    </source>
</evidence>
<evidence type="ECO:0000256" key="3">
    <source>
        <dbReference type="ARBA" id="ARBA00015352"/>
    </source>
</evidence>
<dbReference type="SUPFAM" id="SSF48371">
    <property type="entry name" value="ARM repeat"/>
    <property type="match status" value="1"/>
</dbReference>
<dbReference type="InterPro" id="IPR011989">
    <property type="entry name" value="ARM-like"/>
</dbReference>
<evidence type="ECO:0000256" key="9">
    <source>
        <dbReference type="ARBA" id="ARBA00023180"/>
    </source>
</evidence>
<organism evidence="10 11">
    <name type="scientific">Sarcoptes scabiei</name>
    <name type="common">Itch mite</name>
    <name type="synonym">Acarus scabiei</name>
    <dbReference type="NCBI Taxonomy" id="52283"/>
    <lineage>
        <taxon>Eukaryota</taxon>
        <taxon>Metazoa</taxon>
        <taxon>Ecdysozoa</taxon>
        <taxon>Arthropoda</taxon>
        <taxon>Chelicerata</taxon>
        <taxon>Arachnida</taxon>
        <taxon>Acari</taxon>
        <taxon>Acariformes</taxon>
        <taxon>Sarcoptiformes</taxon>
        <taxon>Astigmata</taxon>
        <taxon>Psoroptidia</taxon>
        <taxon>Sarcoptoidea</taxon>
        <taxon>Sarcoptidae</taxon>
        <taxon>Sarcoptinae</taxon>
        <taxon>Sarcoptes</taxon>
    </lineage>
</organism>
<gene>
    <name evidence="10" type="ORF">QR98_0051210</name>
</gene>
<evidence type="ECO:0000256" key="6">
    <source>
        <dbReference type="ARBA" id="ARBA00022824"/>
    </source>
</evidence>
<dbReference type="PANTHER" id="PTHR19316">
    <property type="entry name" value="PROTEIN FOLDING REGULATOR"/>
    <property type="match status" value="1"/>
</dbReference>
<dbReference type="GO" id="GO:0000774">
    <property type="term" value="F:adenyl-nucleotide exchange factor activity"/>
    <property type="evidence" value="ECO:0007669"/>
    <property type="project" value="TreeGrafter"/>
</dbReference>
<evidence type="ECO:0000256" key="8">
    <source>
        <dbReference type="ARBA" id="ARBA00023010"/>
    </source>
</evidence>
<sequence length="426" mass="49238">MLYNHRQKALQIFFYVILCVLIEYIRSEIDHKQNDLILIEDEDKLHQTDQSVPSTSDANVPIKIFQATNDWKEINDEILPKGLHVRINLETGRKEAKILNDHNDVDVNSQITTNYQIASKKSAKHLSDDEDRFYKDIINLKSKDDVLKKIKLANNIEEIDRLRLLLESYNKTVDHSMKLAILNDLEYLVHKTELGSEFLDRKGFEILSRDLDRSGASQGVRIEILNVFGSAIQSNQYVKAALSKTKFLSRIIDLVGSNLESPLVLRKALFVLSTLLRNSLEDQTKFFIEFEGKKLLKQLFQNNDVKTAIKIFSIFSDITNEIQNIGLDRIDGQSLIAMESIRSAYIDSEICSNIINLFRSNRLERNDQIALIESMIDLVTPCREDFHQHTDSIRMRQSESKQIEYVEEILSKLLLQLSERSQHAEL</sequence>
<evidence type="ECO:0000313" key="10">
    <source>
        <dbReference type="EMBL" id="KPM06643.1"/>
    </source>
</evidence>
<reference evidence="10 11" key="1">
    <citation type="journal article" date="2015" name="Parasit. Vectors">
        <title>Draft genome of the scabies mite.</title>
        <authorList>
            <person name="Rider S.D.Jr."/>
            <person name="Morgan M.S."/>
            <person name="Arlian L.G."/>
        </authorList>
    </citation>
    <scope>NUCLEOTIDE SEQUENCE [LARGE SCALE GENOMIC DNA]</scope>
    <source>
        <strain evidence="10">Arlian Lab</strain>
    </source>
</reference>
<evidence type="ECO:0000313" key="11">
    <source>
        <dbReference type="Proteomes" id="UP000616769"/>
    </source>
</evidence>
<dbReference type="GO" id="GO:0015031">
    <property type="term" value="P:protein transport"/>
    <property type="evidence" value="ECO:0007669"/>
    <property type="project" value="UniProtKB-KW"/>
</dbReference>
<keyword evidence="6" id="KW-0256">Endoplasmic reticulum</keyword>
<dbReference type="PANTHER" id="PTHR19316:SF35">
    <property type="entry name" value="NUCLEOTIDE EXCHANGE FACTOR SIL1"/>
    <property type="match status" value="1"/>
</dbReference>
<dbReference type="InterPro" id="IPR050693">
    <property type="entry name" value="Hsp70_NEF-Inhibitors"/>
</dbReference>
<accession>A0A132A6P5</accession>
<dbReference type="OrthoDB" id="448649at2759"/>
<dbReference type="AlphaFoldDB" id="A0A132A6P5"/>
<comment type="subcellular location">
    <subcellularLocation>
        <location evidence="1">Endoplasmic reticulum lumen</location>
    </subcellularLocation>
</comment>
<keyword evidence="8" id="KW-0811">Translocation</keyword>
<dbReference type="Gene3D" id="1.25.10.10">
    <property type="entry name" value="Leucine-rich Repeat Variant"/>
    <property type="match status" value="1"/>
</dbReference>
<proteinExistence type="inferred from homology"/>
<dbReference type="GO" id="GO:0005788">
    <property type="term" value="C:endoplasmic reticulum lumen"/>
    <property type="evidence" value="ECO:0007669"/>
    <property type="project" value="UniProtKB-SubCell"/>
</dbReference>
<evidence type="ECO:0000256" key="1">
    <source>
        <dbReference type="ARBA" id="ARBA00004319"/>
    </source>
</evidence>
<evidence type="ECO:0000256" key="7">
    <source>
        <dbReference type="ARBA" id="ARBA00022927"/>
    </source>
</evidence>
<dbReference type="Proteomes" id="UP000616769">
    <property type="component" value="Unassembled WGS sequence"/>
</dbReference>
<protein>
    <recommendedName>
        <fullName evidence="3">Nucleotide exchange factor SIL1</fullName>
    </recommendedName>
</protein>
<keyword evidence="7" id="KW-0653">Protein transport</keyword>
<dbReference type="InterPro" id="IPR016024">
    <property type="entry name" value="ARM-type_fold"/>
</dbReference>
<name>A0A132A6P5_SARSC</name>
<keyword evidence="4" id="KW-0813">Transport</keyword>
<comment type="similarity">
    <text evidence="2">Belongs to the SIL1 family.</text>
</comment>
<dbReference type="EMBL" id="JXLN01011010">
    <property type="protein sequence ID" value="KPM06643.1"/>
    <property type="molecule type" value="Genomic_DNA"/>
</dbReference>
<dbReference type="VEuPathDB" id="VectorBase:SSCA005585"/>
<evidence type="ECO:0000256" key="5">
    <source>
        <dbReference type="ARBA" id="ARBA00022729"/>
    </source>
</evidence>